<dbReference type="InterPro" id="IPR019775">
    <property type="entry name" value="WD40_repeat_CS"/>
</dbReference>
<dbReference type="PANTHER" id="PTHR19846">
    <property type="entry name" value="WD40 REPEAT PROTEIN"/>
    <property type="match status" value="1"/>
</dbReference>
<evidence type="ECO:0000256" key="2">
    <source>
        <dbReference type="ARBA" id="ARBA00022737"/>
    </source>
</evidence>
<dbReference type="GO" id="GO:0030621">
    <property type="term" value="F:U4 snRNA binding"/>
    <property type="evidence" value="ECO:0007669"/>
    <property type="project" value="TreeGrafter"/>
</dbReference>
<keyword evidence="1 3" id="KW-0853">WD repeat</keyword>
<dbReference type="RefSeq" id="XP_011129306.1">
    <property type="nucleotide sequence ID" value="XM_011131004.1"/>
</dbReference>
<feature type="repeat" description="WD" evidence="3">
    <location>
        <begin position="327"/>
        <end position="368"/>
    </location>
</feature>
<dbReference type="GO" id="GO:0000398">
    <property type="term" value="P:mRNA splicing, via spliceosome"/>
    <property type="evidence" value="ECO:0007669"/>
    <property type="project" value="TreeGrafter"/>
</dbReference>
<dbReference type="InterPro" id="IPR014906">
    <property type="entry name" value="PRP4-like"/>
</dbReference>
<dbReference type="VEuPathDB" id="CryptoDB:GNI_036330"/>
<dbReference type="OMA" id="LNEPICY"/>
<dbReference type="Gene3D" id="2.130.10.10">
    <property type="entry name" value="YVTN repeat-like/Quinoprotein amine dehydrogenase"/>
    <property type="match status" value="3"/>
</dbReference>
<keyword evidence="7" id="KW-1185">Reference proteome</keyword>
<keyword evidence="6" id="KW-0687">Ribonucleoprotein</keyword>
<feature type="region of interest" description="Disordered" evidence="4">
    <location>
        <begin position="119"/>
        <end position="144"/>
    </location>
</feature>
<evidence type="ECO:0000256" key="3">
    <source>
        <dbReference type="PROSITE-ProRule" id="PRU00221"/>
    </source>
</evidence>
<dbReference type="EMBL" id="AFNH02000278">
    <property type="protein sequence ID" value="EZG78432.1"/>
    <property type="molecule type" value="Genomic_DNA"/>
</dbReference>
<dbReference type="PROSITE" id="PS50082">
    <property type="entry name" value="WD_REPEATS_2"/>
    <property type="match status" value="5"/>
</dbReference>
<feature type="compositionally biased region" description="Gly residues" evidence="4">
    <location>
        <begin position="134"/>
        <end position="144"/>
    </location>
</feature>
<dbReference type="PROSITE" id="PS50294">
    <property type="entry name" value="WD_REPEATS_REGION"/>
    <property type="match status" value="4"/>
</dbReference>
<dbReference type="InterPro" id="IPR036322">
    <property type="entry name" value="WD40_repeat_dom_sf"/>
</dbReference>
<feature type="repeat" description="WD" evidence="3">
    <location>
        <begin position="412"/>
        <end position="453"/>
    </location>
</feature>
<gene>
    <name evidence="6" type="ORF">GNI_036330</name>
</gene>
<proteinExistence type="predicted"/>
<dbReference type="Proteomes" id="UP000019763">
    <property type="component" value="Unassembled WGS sequence"/>
</dbReference>
<keyword evidence="2" id="KW-0677">Repeat</keyword>
<dbReference type="OrthoDB" id="540662at2759"/>
<dbReference type="Pfam" id="PF08799">
    <property type="entry name" value="PRP4"/>
    <property type="match status" value="1"/>
</dbReference>
<reference evidence="6" key="1">
    <citation type="submission" date="2013-12" db="EMBL/GenBank/DDBJ databases">
        <authorList>
            <person name="Omoto C.K."/>
            <person name="Sibley D."/>
            <person name="Venepally P."/>
            <person name="Hadjithomas M."/>
            <person name="Karamycheva S."/>
            <person name="Brunk B."/>
            <person name="Roos D."/>
            <person name="Caler E."/>
            <person name="Lorenzi H."/>
        </authorList>
    </citation>
    <scope>NUCLEOTIDE SEQUENCE</scope>
</reference>
<evidence type="ECO:0000256" key="1">
    <source>
        <dbReference type="ARBA" id="ARBA00022574"/>
    </source>
</evidence>
<feature type="domain" description="Pre-mRNA processing factor 4 (PRP4)-like" evidence="5">
    <location>
        <begin position="22"/>
        <end position="82"/>
    </location>
</feature>
<evidence type="ECO:0000313" key="7">
    <source>
        <dbReference type="Proteomes" id="UP000019763"/>
    </source>
</evidence>
<feature type="repeat" description="WD" evidence="3">
    <location>
        <begin position="369"/>
        <end position="411"/>
    </location>
</feature>
<dbReference type="eggNOG" id="KOG0272">
    <property type="taxonomic scope" value="Eukaryota"/>
</dbReference>
<evidence type="ECO:0000259" key="5">
    <source>
        <dbReference type="SMART" id="SM00500"/>
    </source>
</evidence>
<dbReference type="SUPFAM" id="SSF50978">
    <property type="entry name" value="WD40 repeat-like"/>
    <property type="match status" value="1"/>
</dbReference>
<feature type="repeat" description="WD" evidence="3">
    <location>
        <begin position="454"/>
        <end position="484"/>
    </location>
</feature>
<dbReference type="GO" id="GO:0046540">
    <property type="term" value="C:U4/U6 x U5 tri-snRNP complex"/>
    <property type="evidence" value="ECO:0007669"/>
    <property type="project" value="TreeGrafter"/>
</dbReference>
<dbReference type="SUPFAM" id="SSF158230">
    <property type="entry name" value="PRP4-like"/>
    <property type="match status" value="1"/>
</dbReference>
<organism evidence="6 7">
    <name type="scientific">Gregarina niphandrodes</name>
    <name type="common">Septate eugregarine</name>
    <dbReference type="NCBI Taxonomy" id="110365"/>
    <lineage>
        <taxon>Eukaryota</taxon>
        <taxon>Sar</taxon>
        <taxon>Alveolata</taxon>
        <taxon>Apicomplexa</taxon>
        <taxon>Conoidasida</taxon>
        <taxon>Gregarinasina</taxon>
        <taxon>Eugregarinorida</taxon>
        <taxon>Gregarinidae</taxon>
        <taxon>Gregarina</taxon>
    </lineage>
</organism>
<dbReference type="GO" id="GO:0017070">
    <property type="term" value="F:U6 snRNA binding"/>
    <property type="evidence" value="ECO:0007669"/>
    <property type="project" value="TreeGrafter"/>
</dbReference>
<comment type="caution">
    <text evidence="6">The sequence shown here is derived from an EMBL/GenBank/DDBJ whole genome shotgun (WGS) entry which is preliminary data.</text>
</comment>
<dbReference type="Pfam" id="PF00400">
    <property type="entry name" value="WD40"/>
    <property type="match status" value="5"/>
</dbReference>
<dbReference type="GeneID" id="22911427"/>
<feature type="compositionally biased region" description="Basic and acidic residues" evidence="4">
    <location>
        <begin position="119"/>
        <end position="132"/>
    </location>
</feature>
<evidence type="ECO:0000313" key="6">
    <source>
        <dbReference type="EMBL" id="EZG78432.1"/>
    </source>
</evidence>
<dbReference type="AlphaFoldDB" id="A0A023BAM0"/>
<name>A0A023BAM0_GRENI</name>
<feature type="repeat" description="WD" evidence="3">
    <location>
        <begin position="287"/>
        <end position="328"/>
    </location>
</feature>
<dbReference type="InterPro" id="IPR015943">
    <property type="entry name" value="WD40/YVTN_repeat-like_dom_sf"/>
</dbReference>
<dbReference type="CDD" id="cd00200">
    <property type="entry name" value="WD40"/>
    <property type="match status" value="1"/>
</dbReference>
<evidence type="ECO:0000256" key="4">
    <source>
        <dbReference type="SAM" id="MobiDB-lite"/>
    </source>
</evidence>
<protein>
    <submittedName>
        <fullName evidence="6">U4/U6 small nuclear ribonucleoprotein PRP4</fullName>
    </submittedName>
</protein>
<sequence>MTNEKQKAWDKAVEARGLILPTADKDVRLALRLKGEPQTVFGEGPFERRERLRFVVQKKGPLPISASLSIESNAVVKADETFYTEGTTALKEVRTAIAQWSMYHAFVAKRAALANEDPEQVRADEGVKKEDGVGGESGRNRGGGGFAAEGRIVNESDWMGYDWTGYDCMSSVVADMRPLLGGAWDPSGCYLAAGGLSTEITLWNSSLTEHFKLVESHKSRVHHMHWNPRKREMLATCDGEGVIAIWRSETADDGVQLPNAESQDAPGRVADSEMAEFGRSLRVAARLVGHELRVNRLDFHPSGCWLASTSHDETWRYWDLEKELVLQEGHARGVYGLRHHPHGGLLATSDLGGIVRVWDLRTGKSVMELQKHVDQVLALDWHPLQSHILASAGGDKAIRVWDVRKLDCTHVLGGHKNLVSSLQFAADGAVFLTGSHDCTARIWHGSSYQCLKVLVGHEGFVNGASINPQRQICTTSFDRTVKLWFCPRAL</sequence>
<dbReference type="SMART" id="SM00320">
    <property type="entry name" value="WD40"/>
    <property type="match status" value="7"/>
</dbReference>
<dbReference type="PANTHER" id="PTHR19846:SF0">
    <property type="entry name" value="PRE-MRNA PROCESSING FACTOR 4"/>
    <property type="match status" value="1"/>
</dbReference>
<dbReference type="Gene3D" id="4.10.280.110">
    <property type="entry name" value="Pre-mRNA processing factor 4 domain"/>
    <property type="match status" value="1"/>
</dbReference>
<dbReference type="InterPro" id="IPR001680">
    <property type="entry name" value="WD40_rpt"/>
</dbReference>
<dbReference type="PROSITE" id="PS00678">
    <property type="entry name" value="WD_REPEATS_1"/>
    <property type="match status" value="1"/>
</dbReference>
<dbReference type="SMART" id="SM00500">
    <property type="entry name" value="SFM"/>
    <property type="match status" value="1"/>
</dbReference>
<dbReference type="InterPro" id="IPR036285">
    <property type="entry name" value="PRP4-like_sf"/>
</dbReference>
<accession>A0A023BAM0</accession>